<dbReference type="SMART" id="SM00530">
    <property type="entry name" value="HTH_XRE"/>
    <property type="match status" value="2"/>
</dbReference>
<protein>
    <submittedName>
        <fullName evidence="3">Helix-turn-helix domain-containing protein</fullName>
    </submittedName>
</protein>
<evidence type="ECO:0000256" key="1">
    <source>
        <dbReference type="ARBA" id="ARBA00023125"/>
    </source>
</evidence>
<dbReference type="PANTHER" id="PTHR46558:SF11">
    <property type="entry name" value="HTH-TYPE TRANSCRIPTIONAL REGULATOR XRE"/>
    <property type="match status" value="1"/>
</dbReference>
<dbReference type="PROSITE" id="PS50943">
    <property type="entry name" value="HTH_CROC1"/>
    <property type="match status" value="2"/>
</dbReference>
<dbReference type="PANTHER" id="PTHR46558">
    <property type="entry name" value="TRACRIPTIONAL REGULATORY PROTEIN-RELATED-RELATED"/>
    <property type="match status" value="1"/>
</dbReference>
<evidence type="ECO:0000313" key="3">
    <source>
        <dbReference type="EMBL" id="MFE5983022.1"/>
    </source>
</evidence>
<sequence>MPARHFDRDRVRTLRRSRDITQSEVAEAVGVGGSTVASWELGTSAPDGEKLPALAKFFGLPLDELFPRGTDELPDLADLRCDAGYSQYQTKGLIGTKSSGPVANAERGKRRLSEKFHRPLADAYGVTVEELLAAQERSFGNEVPALADATRVPRSVAEKITYLLEHSYPGAQVAPSDAEIALAVNDHAGGQVITEDGVLALRTGAESDLPPIVAEGLAELFAVSPLYFQPDDTVARQVAEGLRLLAAARTGAVRRVEARGLGPEGLSDDVLAFVNQVVEELASREKPGTDGGPGR</sequence>
<name>A0ABW6J0W8_STRWE</name>
<feature type="domain" description="HTH cro/C1-type" evidence="2">
    <location>
        <begin position="11"/>
        <end position="65"/>
    </location>
</feature>
<evidence type="ECO:0000259" key="2">
    <source>
        <dbReference type="PROSITE" id="PS50943"/>
    </source>
</evidence>
<organism evidence="3 4">
    <name type="scientific">Streptomyces wedmorensis</name>
    <dbReference type="NCBI Taxonomy" id="43759"/>
    <lineage>
        <taxon>Bacteria</taxon>
        <taxon>Bacillati</taxon>
        <taxon>Actinomycetota</taxon>
        <taxon>Actinomycetes</taxon>
        <taxon>Kitasatosporales</taxon>
        <taxon>Streptomycetaceae</taxon>
        <taxon>Streptomyces</taxon>
    </lineage>
</organism>
<dbReference type="EMBL" id="JBHTRV010000021">
    <property type="protein sequence ID" value="MFE5983022.1"/>
    <property type="molecule type" value="Genomic_DNA"/>
</dbReference>
<dbReference type="InterPro" id="IPR001387">
    <property type="entry name" value="Cro/C1-type_HTH"/>
</dbReference>
<dbReference type="SUPFAM" id="SSF47413">
    <property type="entry name" value="lambda repressor-like DNA-binding domains"/>
    <property type="match status" value="1"/>
</dbReference>
<dbReference type="Gene3D" id="1.10.260.40">
    <property type="entry name" value="lambda repressor-like DNA-binding domains"/>
    <property type="match status" value="3"/>
</dbReference>
<accession>A0ABW6J0W8</accession>
<dbReference type="InterPro" id="IPR010982">
    <property type="entry name" value="Lambda_DNA-bd_dom_sf"/>
</dbReference>
<keyword evidence="4" id="KW-1185">Reference proteome</keyword>
<keyword evidence="1" id="KW-0238">DNA-binding</keyword>
<comment type="caution">
    <text evidence="3">The sequence shown here is derived from an EMBL/GenBank/DDBJ whole genome shotgun (WGS) entry which is preliminary data.</text>
</comment>
<dbReference type="Proteomes" id="UP001600424">
    <property type="component" value="Unassembled WGS sequence"/>
</dbReference>
<dbReference type="Pfam" id="PF01381">
    <property type="entry name" value="HTH_3"/>
    <property type="match status" value="1"/>
</dbReference>
<dbReference type="CDD" id="cd00093">
    <property type="entry name" value="HTH_XRE"/>
    <property type="match status" value="1"/>
</dbReference>
<reference evidence="3 4" key="1">
    <citation type="submission" date="2024-09" db="EMBL/GenBank/DDBJ databases">
        <title>The Natural Products Discovery Center: Release of the First 8490 Sequenced Strains for Exploring Actinobacteria Biosynthetic Diversity.</title>
        <authorList>
            <person name="Kalkreuter E."/>
            <person name="Kautsar S.A."/>
            <person name="Yang D."/>
            <person name="Bader C.D."/>
            <person name="Teijaro C.N."/>
            <person name="Fluegel L."/>
            <person name="Davis C.M."/>
            <person name="Simpson J.R."/>
            <person name="Lauterbach L."/>
            <person name="Steele A.D."/>
            <person name="Gui C."/>
            <person name="Meng S."/>
            <person name="Li G."/>
            <person name="Viehrig K."/>
            <person name="Ye F."/>
            <person name="Su P."/>
            <person name="Kiefer A.F."/>
            <person name="Nichols A."/>
            <person name="Cepeda A.J."/>
            <person name="Yan W."/>
            <person name="Fan B."/>
            <person name="Jiang Y."/>
            <person name="Adhikari A."/>
            <person name="Zheng C.-J."/>
            <person name="Schuster L."/>
            <person name="Cowan T.M."/>
            <person name="Smanski M.J."/>
            <person name="Chevrette M.G."/>
            <person name="De Carvalho L.P.S."/>
            <person name="Shen B."/>
        </authorList>
    </citation>
    <scope>NUCLEOTIDE SEQUENCE [LARGE SCALE GENOMIC DNA]</scope>
    <source>
        <strain evidence="3 4">NPDC056472</strain>
    </source>
</reference>
<dbReference type="RefSeq" id="WP_386250174.1">
    <property type="nucleotide sequence ID" value="NZ_JBHTRV010000021.1"/>
</dbReference>
<feature type="domain" description="HTH cro/C1-type" evidence="2">
    <location>
        <begin position="106"/>
        <end position="131"/>
    </location>
</feature>
<evidence type="ECO:0000313" key="4">
    <source>
        <dbReference type="Proteomes" id="UP001600424"/>
    </source>
</evidence>
<proteinExistence type="predicted"/>
<gene>
    <name evidence="3" type="ORF">ACFQ63_25280</name>
</gene>